<dbReference type="NCBIfam" id="NF003657">
    <property type="entry name" value="PRK05289.1"/>
    <property type="match status" value="1"/>
</dbReference>
<dbReference type="PANTHER" id="PTHR43480">
    <property type="entry name" value="ACYL-[ACYL-CARRIER-PROTEIN]--UDP-N-ACETYLGLUCOSAMINE O-ACYLTRANSFERASE"/>
    <property type="match status" value="1"/>
</dbReference>
<accession>A0ABW4Z5S5</accession>
<dbReference type="Pfam" id="PF00132">
    <property type="entry name" value="Hexapep"/>
    <property type="match status" value="2"/>
</dbReference>
<protein>
    <submittedName>
        <fullName evidence="7">Acyl-ACP--UDP-N-acetylglucosamine O-acyltransferase</fullName>
        <ecNumber evidence="7">2.3.1.129</ecNumber>
    </submittedName>
</protein>
<evidence type="ECO:0000256" key="4">
    <source>
        <dbReference type="ARBA" id="ARBA00023098"/>
    </source>
</evidence>
<feature type="domain" description="UDP N-acetylglucosamine O-acyltransferase C-terminal" evidence="6">
    <location>
        <begin position="174"/>
        <end position="253"/>
    </location>
</feature>
<proteinExistence type="predicted"/>
<evidence type="ECO:0000256" key="1">
    <source>
        <dbReference type="ARBA" id="ARBA00022516"/>
    </source>
</evidence>
<keyword evidence="8" id="KW-1185">Reference proteome</keyword>
<reference evidence="8" key="1">
    <citation type="journal article" date="2019" name="Int. J. Syst. Evol. Microbiol.">
        <title>The Global Catalogue of Microorganisms (GCM) 10K type strain sequencing project: providing services to taxonomists for standard genome sequencing and annotation.</title>
        <authorList>
            <consortium name="The Broad Institute Genomics Platform"/>
            <consortium name="The Broad Institute Genome Sequencing Center for Infectious Disease"/>
            <person name="Wu L."/>
            <person name="Ma J."/>
        </authorList>
    </citation>
    <scope>NUCLEOTIDE SEQUENCE [LARGE SCALE GENOMIC DNA]</scope>
    <source>
        <strain evidence="8">CCUG 57942</strain>
    </source>
</reference>
<sequence length="256" mass="27204">MIHPSAIIHPDATIGENVSIGAFSIIDANVTIGDHCSIDPHVWISEGTTMGSHNQIGFASHIGGNPQDTSFDTSIKSSVVIGNNNAIREHVTIHRSTSEGGQTTVGDNNMLMINSHLAHDVHLGNHNNLANSVLVAGHIHIGSHCFLGGGAGFHQFIKIGDYAICQGNSAITKDIPPYCMAHGQNKLAGLNVIGLRRAGFDGNARKEIKALYNLLFKSGLTMTEALAQADQQEWSDAASLLLQAAHHPSRKGIMMA</sequence>
<keyword evidence="3 7" id="KW-0808">Transferase</keyword>
<dbReference type="EC" id="2.3.1.129" evidence="7"/>
<gene>
    <name evidence="7" type="primary">lpxA</name>
    <name evidence="7" type="ORF">ACFSW8_00100</name>
</gene>
<keyword evidence="5 7" id="KW-0012">Acyltransferase</keyword>
<dbReference type="EMBL" id="JBHUJB010000005">
    <property type="protein sequence ID" value="MFD2157293.1"/>
    <property type="molecule type" value="Genomic_DNA"/>
</dbReference>
<dbReference type="Gene3D" id="2.160.10.10">
    <property type="entry name" value="Hexapeptide repeat proteins"/>
    <property type="match status" value="1"/>
</dbReference>
<dbReference type="GO" id="GO:0008780">
    <property type="term" value="F:acyl-[acyl-carrier-protein]-UDP-N-acetylglucosamine O-acyltransferase activity"/>
    <property type="evidence" value="ECO:0007669"/>
    <property type="project" value="UniProtKB-EC"/>
</dbReference>
<dbReference type="Pfam" id="PF14602">
    <property type="entry name" value="Hexapep_2"/>
    <property type="match status" value="1"/>
</dbReference>
<organism evidence="7 8">
    <name type="scientific">Rubritalea tangerina</name>
    <dbReference type="NCBI Taxonomy" id="430798"/>
    <lineage>
        <taxon>Bacteria</taxon>
        <taxon>Pseudomonadati</taxon>
        <taxon>Verrucomicrobiota</taxon>
        <taxon>Verrucomicrobiia</taxon>
        <taxon>Verrucomicrobiales</taxon>
        <taxon>Rubritaleaceae</taxon>
        <taxon>Rubritalea</taxon>
    </lineage>
</organism>
<dbReference type="Pfam" id="PF13720">
    <property type="entry name" value="Acetyltransf_11"/>
    <property type="match status" value="1"/>
</dbReference>
<keyword evidence="1" id="KW-0444">Lipid biosynthesis</keyword>
<dbReference type="PIRSF" id="PIRSF000456">
    <property type="entry name" value="UDP-GlcNAc_acltr"/>
    <property type="match status" value="1"/>
</dbReference>
<dbReference type="InterPro" id="IPR011004">
    <property type="entry name" value="Trimer_LpxA-like_sf"/>
</dbReference>
<evidence type="ECO:0000256" key="2">
    <source>
        <dbReference type="ARBA" id="ARBA00022556"/>
    </source>
</evidence>
<dbReference type="InterPro" id="IPR037157">
    <property type="entry name" value="Acetyltransf_C_sf"/>
</dbReference>
<dbReference type="NCBIfam" id="TIGR01852">
    <property type="entry name" value="lipid_A_lpxA"/>
    <property type="match status" value="1"/>
</dbReference>
<dbReference type="Gene3D" id="1.20.1180.10">
    <property type="entry name" value="Udp N-acetylglucosamine O-acyltransferase, C-terminal domain"/>
    <property type="match status" value="1"/>
</dbReference>
<keyword evidence="4" id="KW-0443">Lipid metabolism</keyword>
<dbReference type="Proteomes" id="UP001597389">
    <property type="component" value="Unassembled WGS sequence"/>
</dbReference>
<dbReference type="RefSeq" id="WP_377091332.1">
    <property type="nucleotide sequence ID" value="NZ_JBHSJL010000014.1"/>
</dbReference>
<evidence type="ECO:0000259" key="6">
    <source>
        <dbReference type="Pfam" id="PF13720"/>
    </source>
</evidence>
<dbReference type="InterPro" id="IPR001451">
    <property type="entry name" value="Hexapep"/>
</dbReference>
<evidence type="ECO:0000313" key="8">
    <source>
        <dbReference type="Proteomes" id="UP001597389"/>
    </source>
</evidence>
<name>A0ABW4Z5S5_9BACT</name>
<keyword evidence="2" id="KW-0441">Lipid A biosynthesis</keyword>
<dbReference type="InterPro" id="IPR029098">
    <property type="entry name" value="Acetyltransf_C"/>
</dbReference>
<evidence type="ECO:0000313" key="7">
    <source>
        <dbReference type="EMBL" id="MFD2157293.1"/>
    </source>
</evidence>
<evidence type="ECO:0000256" key="5">
    <source>
        <dbReference type="ARBA" id="ARBA00023315"/>
    </source>
</evidence>
<dbReference type="SUPFAM" id="SSF51161">
    <property type="entry name" value="Trimeric LpxA-like enzymes"/>
    <property type="match status" value="1"/>
</dbReference>
<dbReference type="PANTHER" id="PTHR43480:SF1">
    <property type="entry name" value="ACYL-[ACYL-CARRIER-PROTEIN]--UDP-N-ACETYLGLUCOSAMINE O-ACYLTRANSFERASE, MITOCHONDRIAL-RELATED"/>
    <property type="match status" value="1"/>
</dbReference>
<evidence type="ECO:0000256" key="3">
    <source>
        <dbReference type="ARBA" id="ARBA00022679"/>
    </source>
</evidence>
<dbReference type="InterPro" id="IPR010137">
    <property type="entry name" value="Lipid_A_LpxA"/>
</dbReference>
<comment type="caution">
    <text evidence="7">The sequence shown here is derived from an EMBL/GenBank/DDBJ whole genome shotgun (WGS) entry which is preliminary data.</text>
</comment>